<evidence type="ECO:0000256" key="6">
    <source>
        <dbReference type="ARBA" id="ARBA00023242"/>
    </source>
</evidence>
<dbReference type="SUPFAM" id="SSF53098">
    <property type="entry name" value="Ribonuclease H-like"/>
    <property type="match status" value="1"/>
</dbReference>
<dbReference type="GO" id="GO:0046983">
    <property type="term" value="F:protein dimerization activity"/>
    <property type="evidence" value="ECO:0007669"/>
    <property type="project" value="InterPro"/>
</dbReference>
<feature type="domain" description="BED-type" evidence="9">
    <location>
        <begin position="120"/>
        <end position="177"/>
    </location>
</feature>
<proteinExistence type="predicted"/>
<dbReference type="GO" id="GO:0003677">
    <property type="term" value="F:DNA binding"/>
    <property type="evidence" value="ECO:0007669"/>
    <property type="project" value="UniProtKB-KW"/>
</dbReference>
<comment type="caution">
    <text evidence="10">The sequence shown here is derived from an EMBL/GenBank/DDBJ whole genome shotgun (WGS) entry which is preliminary data.</text>
</comment>
<dbReference type="InterPro" id="IPR008906">
    <property type="entry name" value="HATC_C_dom"/>
</dbReference>
<sequence length="863" mass="96787">MDHVTGKTISTRSRGVSSAWRGVDRGFHFLGFHNRRSHSLLPGVHFPDSDLFYRRQSASDVGRYTFIPPSNKGKSCAAVFRDNTSKQDSILTCLFSALYSKYFSFGNLSKLTTQSKIMVRARDACWEHCILVDATKQKVKCNYCQREFSGGVYRMKFHLAQIRNKDIVPCPEVPDDVRDHIQILLSTPKKQKISKKQKVDQAANGQQNSSSVSGGVHPNPVSSGQRGSSCPSLLFLHSSPIPQPAVDDAQNQKKDVADKKIAAFFFYNSIPFAAATSIYYQEMMDAVAGCGAGYIAPSCEKLSSTLLEKVKGDINAYYQKLRNEWKETGCTILCDCWSDGRTKSLVVFSATCPKGTLFLKSVDTSGHADDGHYLFELLESVVLDVGVENVVQVITDSSPSCVFAGRLLTTKYSSLFWSPCASHCINKMLEDFRKQEWVSAVLEEANMITGYLHSHSGILSMMRKFTGGRDLIRPRMPKLVADFLSLRSIVIQEDNLKHMFSHPEWLSSSYSRSPDAQAIKSLLCLDRFWKSAHEAVSVSEPLVKILRIVDGDMPAIGYIFEGMDRAKLNTKAFYKGIEEKYVPVWDIIDRRWNMQLHSPLHAAAAFLNPSIFFSLNFKIDSRLRNGFQEAMMKIATEDTDKIEITKEHPFYINAKGALGTDFAVMGRTLNAPGVPEEDPVDFEADPSPTRTVEHLAMVAGSRRRPASTVGAPASVIEGFKDWNRVFGGWVPLIEVQARVSWVAEGDWWAGYGYEIPTLQRAAIRLLSQPCSSHWCRWNWGSFESIHTKKRNTPELDKLSDLVFVHCNLWLQAMVRSRDGKSKPIVFDEIDVSADWPTESESFSPLLDDSWLDNPSPLECRGSP</sequence>
<evidence type="ECO:0000256" key="5">
    <source>
        <dbReference type="ARBA" id="ARBA00023125"/>
    </source>
</evidence>
<evidence type="ECO:0000256" key="7">
    <source>
        <dbReference type="PROSITE-ProRule" id="PRU00027"/>
    </source>
</evidence>
<keyword evidence="2" id="KW-0479">Metal-binding</keyword>
<organism evidence="10 11">
    <name type="scientific">Rhododendron griersonianum</name>
    <dbReference type="NCBI Taxonomy" id="479676"/>
    <lineage>
        <taxon>Eukaryota</taxon>
        <taxon>Viridiplantae</taxon>
        <taxon>Streptophyta</taxon>
        <taxon>Embryophyta</taxon>
        <taxon>Tracheophyta</taxon>
        <taxon>Spermatophyta</taxon>
        <taxon>Magnoliopsida</taxon>
        <taxon>eudicotyledons</taxon>
        <taxon>Gunneridae</taxon>
        <taxon>Pentapetalae</taxon>
        <taxon>asterids</taxon>
        <taxon>Ericales</taxon>
        <taxon>Ericaceae</taxon>
        <taxon>Ericoideae</taxon>
        <taxon>Rhodoreae</taxon>
        <taxon>Rhododendron</taxon>
    </lineage>
</organism>
<dbReference type="AlphaFoldDB" id="A0AAV6KS94"/>
<dbReference type="PROSITE" id="PS50808">
    <property type="entry name" value="ZF_BED"/>
    <property type="match status" value="1"/>
</dbReference>
<evidence type="ECO:0000313" key="11">
    <source>
        <dbReference type="Proteomes" id="UP000823749"/>
    </source>
</evidence>
<feature type="region of interest" description="Disordered" evidence="8">
    <location>
        <begin position="192"/>
        <end position="229"/>
    </location>
</feature>
<keyword evidence="4" id="KW-0862">Zinc</keyword>
<feature type="region of interest" description="Disordered" evidence="8">
    <location>
        <begin position="838"/>
        <end position="863"/>
    </location>
</feature>
<evidence type="ECO:0000256" key="2">
    <source>
        <dbReference type="ARBA" id="ARBA00022723"/>
    </source>
</evidence>
<feature type="compositionally biased region" description="Polar residues" evidence="8">
    <location>
        <begin position="220"/>
        <end position="229"/>
    </location>
</feature>
<name>A0AAV6KS94_9ERIC</name>
<dbReference type="EMBL" id="JACTNZ010000003">
    <property type="protein sequence ID" value="KAG5555441.1"/>
    <property type="molecule type" value="Genomic_DNA"/>
</dbReference>
<dbReference type="Pfam" id="PF02892">
    <property type="entry name" value="zf-BED"/>
    <property type="match status" value="1"/>
</dbReference>
<dbReference type="PANTHER" id="PTHR32166:SF123">
    <property type="entry name" value="BED-TYPE DOMAIN-CONTAINING PROTEIN"/>
    <property type="match status" value="1"/>
</dbReference>
<dbReference type="Pfam" id="PF04937">
    <property type="entry name" value="DUF659"/>
    <property type="match status" value="1"/>
</dbReference>
<keyword evidence="11" id="KW-1185">Reference proteome</keyword>
<protein>
    <recommendedName>
        <fullName evidence="9">BED-type domain-containing protein</fullName>
    </recommendedName>
</protein>
<dbReference type="InterPro" id="IPR012337">
    <property type="entry name" value="RNaseH-like_sf"/>
</dbReference>
<reference evidence="10" key="1">
    <citation type="submission" date="2020-08" db="EMBL/GenBank/DDBJ databases">
        <title>Plant Genome Project.</title>
        <authorList>
            <person name="Zhang R.-G."/>
        </authorList>
    </citation>
    <scope>NUCLEOTIDE SEQUENCE</scope>
    <source>
        <strain evidence="10">WSP0</strain>
        <tissue evidence="10">Leaf</tissue>
    </source>
</reference>
<keyword evidence="6" id="KW-0539">Nucleus</keyword>
<dbReference type="PANTHER" id="PTHR32166">
    <property type="entry name" value="OSJNBA0013A04.12 PROTEIN"/>
    <property type="match status" value="1"/>
</dbReference>
<accession>A0AAV6KS94</accession>
<feature type="compositionally biased region" description="Low complexity" evidence="8">
    <location>
        <begin position="201"/>
        <end position="216"/>
    </location>
</feature>
<evidence type="ECO:0000256" key="3">
    <source>
        <dbReference type="ARBA" id="ARBA00022771"/>
    </source>
</evidence>
<evidence type="ECO:0000256" key="4">
    <source>
        <dbReference type="ARBA" id="ARBA00022833"/>
    </source>
</evidence>
<evidence type="ECO:0000256" key="8">
    <source>
        <dbReference type="SAM" id="MobiDB-lite"/>
    </source>
</evidence>
<dbReference type="InterPro" id="IPR003656">
    <property type="entry name" value="Znf_BED"/>
</dbReference>
<dbReference type="InterPro" id="IPR007021">
    <property type="entry name" value="DUF659"/>
</dbReference>
<dbReference type="Pfam" id="PF05699">
    <property type="entry name" value="Dimer_Tnp_hAT"/>
    <property type="match status" value="1"/>
</dbReference>
<evidence type="ECO:0000313" key="10">
    <source>
        <dbReference type="EMBL" id="KAG5555441.1"/>
    </source>
</evidence>
<evidence type="ECO:0000259" key="9">
    <source>
        <dbReference type="PROSITE" id="PS50808"/>
    </source>
</evidence>
<keyword evidence="3 7" id="KW-0863">Zinc-finger</keyword>
<comment type="subcellular location">
    <subcellularLocation>
        <location evidence="1">Nucleus</location>
    </subcellularLocation>
</comment>
<keyword evidence="5" id="KW-0238">DNA-binding</keyword>
<dbReference type="GO" id="GO:0005634">
    <property type="term" value="C:nucleus"/>
    <property type="evidence" value="ECO:0007669"/>
    <property type="project" value="UniProtKB-SubCell"/>
</dbReference>
<dbReference type="GO" id="GO:0008270">
    <property type="term" value="F:zinc ion binding"/>
    <property type="evidence" value="ECO:0007669"/>
    <property type="project" value="UniProtKB-KW"/>
</dbReference>
<dbReference type="Proteomes" id="UP000823749">
    <property type="component" value="Chromosome 3"/>
</dbReference>
<gene>
    <name evidence="10" type="ORF">RHGRI_006182</name>
</gene>
<evidence type="ECO:0000256" key="1">
    <source>
        <dbReference type="ARBA" id="ARBA00004123"/>
    </source>
</evidence>